<protein>
    <submittedName>
        <fullName evidence="6">Lysophospholipid acyltransferase family protein</fullName>
    </submittedName>
</protein>
<evidence type="ECO:0000256" key="3">
    <source>
        <dbReference type="ARBA" id="ARBA00023315"/>
    </source>
</evidence>
<keyword evidence="2" id="KW-0808">Transferase</keyword>
<sequence>MAHAPSTSPSPAAPEPRGLLRLLLVTWLWVLVAWLGLLSLSWTLLAMLLHPVLPAAFGQRLGRAVISWGYRFYWVCGRASGLMRIDASALDVLADQPGGLIVAANHPCMADAMLIVARLPRSVCIMKAGLQRNIFLGAGARLARYIANDVPHLLVRSAVDELQAGAQLVLFPEGTRTEGGRLQPLRGGIALIAQRARVPVQVVIIETDSPFLAKGWPIWRLPPVPMHYRLRLGQRFEPPPADDPHAPAELMQALKTHLEHELSR</sequence>
<keyword evidence="4" id="KW-0812">Transmembrane</keyword>
<dbReference type="Proteomes" id="UP001235760">
    <property type="component" value="Unassembled WGS sequence"/>
</dbReference>
<keyword evidence="7" id="KW-1185">Reference proteome</keyword>
<reference evidence="6 7" key="1">
    <citation type="submission" date="2023-08" db="EMBL/GenBank/DDBJ databases">
        <authorList>
            <person name="Roldan D.M."/>
            <person name="Menes R.J."/>
        </authorList>
    </citation>
    <scope>NUCLEOTIDE SEQUENCE [LARGE SCALE GENOMIC DNA]</scope>
    <source>
        <strain evidence="6 7">CCM 2812</strain>
    </source>
</reference>
<organism evidence="6 7">
    <name type="scientific">Leptothrix discophora</name>
    <dbReference type="NCBI Taxonomy" id="89"/>
    <lineage>
        <taxon>Bacteria</taxon>
        <taxon>Pseudomonadati</taxon>
        <taxon>Pseudomonadota</taxon>
        <taxon>Betaproteobacteria</taxon>
        <taxon>Burkholderiales</taxon>
        <taxon>Sphaerotilaceae</taxon>
        <taxon>Leptothrix</taxon>
    </lineage>
</organism>
<evidence type="ECO:0000256" key="1">
    <source>
        <dbReference type="ARBA" id="ARBA00005189"/>
    </source>
</evidence>
<dbReference type="RefSeq" id="WP_305751444.1">
    <property type="nucleotide sequence ID" value="NZ_JAUZEE010000017.1"/>
</dbReference>
<evidence type="ECO:0000313" key="7">
    <source>
        <dbReference type="Proteomes" id="UP001235760"/>
    </source>
</evidence>
<evidence type="ECO:0000259" key="5">
    <source>
        <dbReference type="SMART" id="SM00563"/>
    </source>
</evidence>
<dbReference type="Pfam" id="PF01553">
    <property type="entry name" value="Acyltransferase"/>
    <property type="match status" value="1"/>
</dbReference>
<proteinExistence type="predicted"/>
<keyword evidence="4" id="KW-1133">Transmembrane helix</keyword>
<dbReference type="PANTHER" id="PTHR10434">
    <property type="entry name" value="1-ACYL-SN-GLYCEROL-3-PHOSPHATE ACYLTRANSFERASE"/>
    <property type="match status" value="1"/>
</dbReference>
<keyword evidence="3 6" id="KW-0012">Acyltransferase</keyword>
<dbReference type="SMART" id="SM00563">
    <property type="entry name" value="PlsC"/>
    <property type="match status" value="1"/>
</dbReference>
<gene>
    <name evidence="6" type="ORF">Q8X39_19890</name>
</gene>
<evidence type="ECO:0000256" key="4">
    <source>
        <dbReference type="SAM" id="Phobius"/>
    </source>
</evidence>
<dbReference type="GO" id="GO:0016746">
    <property type="term" value="F:acyltransferase activity"/>
    <property type="evidence" value="ECO:0007669"/>
    <property type="project" value="UniProtKB-KW"/>
</dbReference>
<evidence type="ECO:0000256" key="2">
    <source>
        <dbReference type="ARBA" id="ARBA00022679"/>
    </source>
</evidence>
<dbReference type="InterPro" id="IPR002123">
    <property type="entry name" value="Plipid/glycerol_acylTrfase"/>
</dbReference>
<accession>A0ABT9G8U6</accession>
<keyword evidence="4" id="KW-0472">Membrane</keyword>
<dbReference type="PANTHER" id="PTHR10434:SF11">
    <property type="entry name" value="1-ACYL-SN-GLYCEROL-3-PHOSPHATE ACYLTRANSFERASE"/>
    <property type="match status" value="1"/>
</dbReference>
<name>A0ABT9G8U6_LEPDI</name>
<comment type="caution">
    <text evidence="6">The sequence shown here is derived from an EMBL/GenBank/DDBJ whole genome shotgun (WGS) entry which is preliminary data.</text>
</comment>
<comment type="pathway">
    <text evidence="1">Lipid metabolism.</text>
</comment>
<feature type="domain" description="Phospholipid/glycerol acyltransferase" evidence="5">
    <location>
        <begin position="100"/>
        <end position="208"/>
    </location>
</feature>
<feature type="transmembrane region" description="Helical" evidence="4">
    <location>
        <begin position="27"/>
        <end position="53"/>
    </location>
</feature>
<dbReference type="CDD" id="cd07989">
    <property type="entry name" value="LPLAT_AGPAT-like"/>
    <property type="match status" value="1"/>
</dbReference>
<evidence type="ECO:0000313" key="6">
    <source>
        <dbReference type="EMBL" id="MDP4302905.1"/>
    </source>
</evidence>
<dbReference type="SUPFAM" id="SSF69593">
    <property type="entry name" value="Glycerol-3-phosphate (1)-acyltransferase"/>
    <property type="match status" value="1"/>
</dbReference>
<dbReference type="EMBL" id="JAUZEE010000017">
    <property type="protein sequence ID" value="MDP4302905.1"/>
    <property type="molecule type" value="Genomic_DNA"/>
</dbReference>